<name>A0A8J2PY83_9HEXA</name>
<accession>A0A8J2PY83</accession>
<sequence>PHDHVLEWMECTGLWKLMVENNVVAAKAQGWATARSMQLSEKICCTNIGEDEAI</sequence>
<comment type="caution">
    <text evidence="1">The sequence shown here is derived from an EMBL/GenBank/DDBJ whole genome shotgun (WGS) entry which is preliminary data.</text>
</comment>
<organism evidence="1 2">
    <name type="scientific">Allacma fusca</name>
    <dbReference type="NCBI Taxonomy" id="39272"/>
    <lineage>
        <taxon>Eukaryota</taxon>
        <taxon>Metazoa</taxon>
        <taxon>Ecdysozoa</taxon>
        <taxon>Arthropoda</taxon>
        <taxon>Hexapoda</taxon>
        <taxon>Collembola</taxon>
        <taxon>Symphypleona</taxon>
        <taxon>Sminthuridae</taxon>
        <taxon>Allacma</taxon>
    </lineage>
</organism>
<protein>
    <submittedName>
        <fullName evidence="1">Uncharacterized protein</fullName>
    </submittedName>
</protein>
<dbReference type="AlphaFoldDB" id="A0A8J2PY83"/>
<gene>
    <name evidence="1" type="ORF">AFUS01_LOCUS42420</name>
</gene>
<dbReference type="Proteomes" id="UP000708208">
    <property type="component" value="Unassembled WGS sequence"/>
</dbReference>
<reference evidence="1" key="1">
    <citation type="submission" date="2021-06" db="EMBL/GenBank/DDBJ databases">
        <authorList>
            <person name="Hodson N. C."/>
            <person name="Mongue J. A."/>
            <person name="Jaron S. K."/>
        </authorList>
    </citation>
    <scope>NUCLEOTIDE SEQUENCE</scope>
</reference>
<proteinExistence type="predicted"/>
<evidence type="ECO:0000313" key="1">
    <source>
        <dbReference type="EMBL" id="CAG7832752.1"/>
    </source>
</evidence>
<dbReference type="EMBL" id="CAJVCH010566750">
    <property type="protein sequence ID" value="CAG7832752.1"/>
    <property type="molecule type" value="Genomic_DNA"/>
</dbReference>
<feature type="non-terminal residue" evidence="1">
    <location>
        <position position="1"/>
    </location>
</feature>
<evidence type="ECO:0000313" key="2">
    <source>
        <dbReference type="Proteomes" id="UP000708208"/>
    </source>
</evidence>
<keyword evidence="2" id="KW-1185">Reference proteome</keyword>